<gene>
    <name evidence="2" type="ORF">CORC01_03942</name>
</gene>
<dbReference type="InterPro" id="IPR045079">
    <property type="entry name" value="Oxoprolinase-like"/>
</dbReference>
<keyword evidence="3" id="KW-1185">Reference proteome</keyword>
<reference evidence="2 3" key="1">
    <citation type="submission" date="2016-09" db="EMBL/GenBank/DDBJ databases">
        <authorList>
            <person name="Capua I."/>
            <person name="De Benedictis P."/>
            <person name="Joannis T."/>
            <person name="Lombin L.H."/>
            <person name="Cattoli G."/>
        </authorList>
    </citation>
    <scope>NUCLEOTIDE SEQUENCE [LARGE SCALE GENOMIC DNA]</scope>
    <source>
        <strain evidence="2 3">IMI 309357</strain>
    </source>
</reference>
<dbReference type="PANTHER" id="PTHR11365:SF10">
    <property type="entry name" value="HYDANTOINASE_OXOPROLINASE"/>
    <property type="match status" value="1"/>
</dbReference>
<dbReference type="Pfam" id="PF01968">
    <property type="entry name" value="Hydantoinase_A"/>
    <property type="match status" value="1"/>
</dbReference>
<evidence type="ECO:0000313" key="2">
    <source>
        <dbReference type="EMBL" id="OHF00625.1"/>
    </source>
</evidence>
<proteinExistence type="predicted"/>
<dbReference type="AlphaFoldDB" id="A0A1G4BGY3"/>
<dbReference type="OrthoDB" id="5404895at2759"/>
<feature type="domain" description="Hydantoinase A/oxoprolinase" evidence="1">
    <location>
        <begin position="101"/>
        <end position="238"/>
    </location>
</feature>
<dbReference type="GO" id="GO:0016787">
    <property type="term" value="F:hydrolase activity"/>
    <property type="evidence" value="ECO:0007669"/>
    <property type="project" value="InterPro"/>
</dbReference>
<dbReference type="GeneID" id="34557101"/>
<sequence>MSTGQTRWSKSSMIANPSEGINYAIATILEFTKIGPPYLDWPEDLRDLTVDYYAVCKGGLEVDAQSTRSKDRKSEQPILSAQRYLTFSKDVTNLDIQEPENAAILNATVSTFARKAVRSFQELVKRLHLNCPVVISQTGGTILSGEIVANGIFYSGPTNSMRGAASLVPDQQLSEGAAVMVIDTGGTATDVGVLQANGLPRQEAAYNKFAGSASTFSYSDVKSIGLGEGSMVRKDCAVLANSTSSQPSSAPIGDATLVQGALDDQKVAQFTAIVKQKLEMVIDTYYGDLVRRHSRPPHWRRRRDCAFLDRPTAIPGEVGNKAKEKGIAAGAVPSSVRIVDLGTIPLARREWEHRHNVARVFGQSGRAGDACGLAGMGSQVAVADPPVTGAETKRIPKISFKNKKIAAIRAISATSGPREAGKSQQEDILALVPDLIVAINA</sequence>
<name>A0A1G4BGY3_9PEZI</name>
<dbReference type="RefSeq" id="XP_022477768.1">
    <property type="nucleotide sequence ID" value="XM_022615591.1"/>
</dbReference>
<dbReference type="Proteomes" id="UP000176998">
    <property type="component" value="Unassembled WGS sequence"/>
</dbReference>
<dbReference type="EMBL" id="MJBS01000025">
    <property type="protein sequence ID" value="OHF00625.1"/>
    <property type="molecule type" value="Genomic_DNA"/>
</dbReference>
<evidence type="ECO:0000313" key="3">
    <source>
        <dbReference type="Proteomes" id="UP000176998"/>
    </source>
</evidence>
<comment type="caution">
    <text evidence="2">The sequence shown here is derived from an EMBL/GenBank/DDBJ whole genome shotgun (WGS) entry which is preliminary data.</text>
</comment>
<organism evidence="2 3">
    <name type="scientific">Colletotrichum orchidophilum</name>
    <dbReference type="NCBI Taxonomy" id="1209926"/>
    <lineage>
        <taxon>Eukaryota</taxon>
        <taxon>Fungi</taxon>
        <taxon>Dikarya</taxon>
        <taxon>Ascomycota</taxon>
        <taxon>Pezizomycotina</taxon>
        <taxon>Sordariomycetes</taxon>
        <taxon>Hypocreomycetidae</taxon>
        <taxon>Glomerellales</taxon>
        <taxon>Glomerellaceae</taxon>
        <taxon>Colletotrichum</taxon>
    </lineage>
</organism>
<dbReference type="InterPro" id="IPR002821">
    <property type="entry name" value="Hydantoinase_A"/>
</dbReference>
<accession>A0A1G4BGY3</accession>
<dbReference type="PANTHER" id="PTHR11365">
    <property type="entry name" value="5-OXOPROLINASE RELATED"/>
    <property type="match status" value="1"/>
</dbReference>
<protein>
    <recommendedName>
        <fullName evidence="1">Hydantoinase A/oxoprolinase domain-containing protein</fullName>
    </recommendedName>
</protein>
<evidence type="ECO:0000259" key="1">
    <source>
        <dbReference type="Pfam" id="PF01968"/>
    </source>
</evidence>